<proteinExistence type="predicted"/>
<evidence type="ECO:0000313" key="1">
    <source>
        <dbReference type="EMBL" id="OGM08471.1"/>
    </source>
</evidence>
<accession>A0A1F7X0H9</accession>
<evidence type="ECO:0000313" key="2">
    <source>
        <dbReference type="Proteomes" id="UP000176939"/>
    </source>
</evidence>
<name>A0A1F7X0H9_9BACT</name>
<protein>
    <recommendedName>
        <fullName evidence="3">Bacterial toxin RNase RnlA/LsoA DBD domain-containing protein</fullName>
    </recommendedName>
</protein>
<evidence type="ECO:0008006" key="3">
    <source>
        <dbReference type="Google" id="ProtNLM"/>
    </source>
</evidence>
<dbReference type="AlphaFoldDB" id="A0A1F7X0H9"/>
<dbReference type="Gene3D" id="6.10.250.2650">
    <property type="match status" value="1"/>
</dbReference>
<comment type="caution">
    <text evidence="1">The sequence shown here is derived from an EMBL/GenBank/DDBJ whole genome shotgun (WGS) entry which is preliminary data.</text>
</comment>
<organism evidence="1 2">
    <name type="scientific">Candidatus Woesebacteria bacterium RBG_13_36_22</name>
    <dbReference type="NCBI Taxonomy" id="1802478"/>
    <lineage>
        <taxon>Bacteria</taxon>
        <taxon>Candidatus Woeseibacteriota</taxon>
    </lineage>
</organism>
<reference evidence="1 2" key="1">
    <citation type="journal article" date="2016" name="Nat. Commun.">
        <title>Thousands of microbial genomes shed light on interconnected biogeochemical processes in an aquifer system.</title>
        <authorList>
            <person name="Anantharaman K."/>
            <person name="Brown C.T."/>
            <person name="Hug L.A."/>
            <person name="Sharon I."/>
            <person name="Castelle C.J."/>
            <person name="Probst A.J."/>
            <person name="Thomas B.C."/>
            <person name="Singh A."/>
            <person name="Wilkins M.J."/>
            <person name="Karaoz U."/>
            <person name="Brodie E.L."/>
            <person name="Williams K.H."/>
            <person name="Hubbard S.S."/>
            <person name="Banfield J.F."/>
        </authorList>
    </citation>
    <scope>NUCLEOTIDE SEQUENCE [LARGE SCALE GENOMIC DNA]</scope>
</reference>
<sequence length="163" mass="19411">MNEKLEKHNWWGYIHKDLKDLVKESYLLINKVEGWEEKFNDYAFVIFPAAKAYEGFLKTLFYDMGFITDEEYFGKRFRIGKALNPALEENLREKESVYDKLVSFCQGKELPNALWETWKGGRNLLFHWFPDQRNAISFSEAKRIFQKILMTMDLAFVGCKINK</sequence>
<gene>
    <name evidence="1" type="ORF">A2Z67_01380</name>
</gene>
<dbReference type="Proteomes" id="UP000176939">
    <property type="component" value="Unassembled WGS sequence"/>
</dbReference>
<dbReference type="EMBL" id="MGFQ01000044">
    <property type="protein sequence ID" value="OGM08471.1"/>
    <property type="molecule type" value="Genomic_DNA"/>
</dbReference>